<reference evidence="1" key="1">
    <citation type="submission" date="2019-03" db="EMBL/GenBank/DDBJ databases">
        <title>Lake Tanganyika Metagenome-Assembled Genomes (MAGs).</title>
        <authorList>
            <person name="Tran P."/>
        </authorList>
    </citation>
    <scope>NUCLEOTIDE SEQUENCE</scope>
    <source>
        <strain evidence="1">M_DeepCast_50m_m2_156</strain>
    </source>
</reference>
<organism evidence="1 2">
    <name type="scientific">Candidatus Iainarchaeum sp</name>
    <dbReference type="NCBI Taxonomy" id="3101447"/>
    <lineage>
        <taxon>Archaea</taxon>
        <taxon>Candidatus Iainarchaeota</taxon>
        <taxon>Candidatus Iainarchaeia</taxon>
        <taxon>Candidatus Iainarchaeales</taxon>
        <taxon>Candidatus Iainarchaeaceae</taxon>
        <taxon>Candidatus Iainarchaeum</taxon>
    </lineage>
</organism>
<evidence type="ECO:0000313" key="2">
    <source>
        <dbReference type="Proteomes" id="UP000774699"/>
    </source>
</evidence>
<name>A0A8T4C6C2_9ARCH</name>
<proteinExistence type="predicted"/>
<sequence length="123" mass="14564">MPLFARRRGTRPLSERVFRIRKMGYLRRNLEEGKEEYASALKEKNDTIKMREKLLAEREKFSRTRPNTPESKEMLARMNIIIEGYNDMIQMAIRTQQRAKEMILHAEKELGILSVVRRAKKAA</sequence>
<evidence type="ECO:0000313" key="1">
    <source>
        <dbReference type="EMBL" id="MBM3282092.1"/>
    </source>
</evidence>
<protein>
    <submittedName>
        <fullName evidence="1">Uncharacterized protein</fullName>
    </submittedName>
</protein>
<dbReference type="Proteomes" id="UP000774699">
    <property type="component" value="Unassembled WGS sequence"/>
</dbReference>
<dbReference type="AlphaFoldDB" id="A0A8T4C6C2"/>
<comment type="caution">
    <text evidence="1">The sequence shown here is derived from an EMBL/GenBank/DDBJ whole genome shotgun (WGS) entry which is preliminary data.</text>
</comment>
<gene>
    <name evidence="1" type="ORF">FJY86_02000</name>
</gene>
<accession>A0A8T4C6C2</accession>
<dbReference type="EMBL" id="VGJJ01000009">
    <property type="protein sequence ID" value="MBM3282092.1"/>
    <property type="molecule type" value="Genomic_DNA"/>
</dbReference>